<dbReference type="PANTHER" id="PTHR12302:SF3">
    <property type="entry name" value="SERINE_THREONINE-PROTEIN KINASE 31"/>
    <property type="match status" value="1"/>
</dbReference>
<evidence type="ECO:0000256" key="5">
    <source>
        <dbReference type="ARBA" id="ARBA00022759"/>
    </source>
</evidence>
<evidence type="ECO:0000256" key="2">
    <source>
        <dbReference type="ARBA" id="ARBA00004173"/>
    </source>
</evidence>
<dbReference type="EMBL" id="LR725296">
    <property type="protein sequence ID" value="VWO96018.1"/>
    <property type="molecule type" value="Genomic_DNA"/>
</dbReference>
<dbReference type="GO" id="GO:0005739">
    <property type="term" value="C:mitochondrion"/>
    <property type="evidence" value="ECO:0007669"/>
    <property type="project" value="UniProtKB-SubCell"/>
</dbReference>
<name>A0A5K1JV37_9APHY</name>
<dbReference type="SUPFAM" id="SSF50199">
    <property type="entry name" value="Staphylococcal nuclease"/>
    <property type="match status" value="1"/>
</dbReference>
<dbReference type="EC" id="3.5.2.6" evidence="9"/>
<keyword evidence="7" id="KW-0106">Calcium</keyword>
<dbReference type="Gene3D" id="2.40.50.90">
    <property type="match status" value="1"/>
</dbReference>
<dbReference type="Pfam" id="PF00565">
    <property type="entry name" value="SNase"/>
    <property type="match status" value="1"/>
</dbReference>
<dbReference type="SMART" id="SM00318">
    <property type="entry name" value="SNc"/>
    <property type="match status" value="1"/>
</dbReference>
<keyword evidence="5" id="KW-0255">Endonuclease</keyword>
<dbReference type="GO" id="GO:0016020">
    <property type="term" value="C:membrane"/>
    <property type="evidence" value="ECO:0007669"/>
    <property type="project" value="UniProtKB-SubCell"/>
</dbReference>
<keyword evidence="6 9" id="KW-0378">Hydrolase</keyword>
<evidence type="ECO:0000256" key="7">
    <source>
        <dbReference type="ARBA" id="ARBA00022837"/>
    </source>
</evidence>
<dbReference type="AlphaFoldDB" id="A0A5K1JV37"/>
<accession>A0A5K1JV37</accession>
<evidence type="ECO:0000256" key="1">
    <source>
        <dbReference type="ARBA" id="ARBA00004167"/>
    </source>
</evidence>
<sequence length="254" mass="28871">MPWIPWSTSPPPPPRSPREYLDHYDTELKSRLPEPLQKHWHDPQALLAALNASLGQCPPYLLLALGAALGLAADRAYVRYLKRIPNSGWVTPDMIKRRRWIRGYVTRCSFSASRAQGFKGPDTVAIRIAGIDAPEMSHFGKPAQPFAEESLQWLKNTVHGKIVYCQLLQLDQYKRVVAAPYLKPRFLPGWLFRGKSVGLEMLRGGWAVVYKEAGLVFGQEGEAEYLRLEKEARFVYFIQDESYLDSDRGSWAPA</sequence>
<dbReference type="GO" id="GO:0004519">
    <property type="term" value="F:endonuclease activity"/>
    <property type="evidence" value="ECO:0007669"/>
    <property type="project" value="UniProtKB-KW"/>
</dbReference>
<dbReference type="InterPro" id="IPR035437">
    <property type="entry name" value="SNase_OB-fold_sf"/>
</dbReference>
<keyword evidence="4" id="KW-0540">Nuclease</keyword>
<evidence type="ECO:0000313" key="9">
    <source>
        <dbReference type="EMBL" id="VWO96018.1"/>
    </source>
</evidence>
<gene>
    <name evidence="9" type="primary">Q0P7K6</name>
</gene>
<dbReference type="PANTHER" id="PTHR12302">
    <property type="entry name" value="EBNA2 BINDING PROTEIN P100"/>
    <property type="match status" value="1"/>
</dbReference>
<feature type="domain" description="TNase-like" evidence="8">
    <location>
        <begin position="99"/>
        <end position="236"/>
    </location>
</feature>
<evidence type="ECO:0000259" key="8">
    <source>
        <dbReference type="SMART" id="SM00318"/>
    </source>
</evidence>
<protein>
    <submittedName>
        <fullName evidence="9">Beta-lactamase (EC)</fullName>
        <ecNumber evidence="9">3.5.2.6</ecNumber>
    </submittedName>
</protein>
<evidence type="ECO:0000256" key="3">
    <source>
        <dbReference type="ARBA" id="ARBA00005435"/>
    </source>
</evidence>
<comment type="similarity">
    <text evidence="3">Belongs to the LCL3 family.</text>
</comment>
<proteinExistence type="inferred from homology"/>
<dbReference type="GO" id="GO:0008800">
    <property type="term" value="F:beta-lactamase activity"/>
    <property type="evidence" value="ECO:0007669"/>
    <property type="project" value="UniProtKB-EC"/>
</dbReference>
<organism evidence="9">
    <name type="scientific">Ganoderma boninense</name>
    <dbReference type="NCBI Taxonomy" id="34458"/>
    <lineage>
        <taxon>Eukaryota</taxon>
        <taxon>Fungi</taxon>
        <taxon>Dikarya</taxon>
        <taxon>Basidiomycota</taxon>
        <taxon>Agaricomycotina</taxon>
        <taxon>Agaricomycetes</taxon>
        <taxon>Polyporales</taxon>
        <taxon>Polyporaceae</taxon>
        <taxon>Ganoderma</taxon>
    </lineage>
</organism>
<evidence type="ECO:0000256" key="6">
    <source>
        <dbReference type="ARBA" id="ARBA00022801"/>
    </source>
</evidence>
<evidence type="ECO:0000256" key="4">
    <source>
        <dbReference type="ARBA" id="ARBA00022722"/>
    </source>
</evidence>
<dbReference type="InterPro" id="IPR016071">
    <property type="entry name" value="Staphylococal_nuclease_OB-fold"/>
</dbReference>
<reference evidence="9" key="1">
    <citation type="submission" date="2019-10" db="EMBL/GenBank/DDBJ databases">
        <authorList>
            <person name="Nor Muhammad N."/>
        </authorList>
    </citation>
    <scope>NUCLEOTIDE SEQUENCE</scope>
</reference>
<comment type="subcellular location">
    <subcellularLocation>
        <location evidence="1">Membrane</location>
        <topology evidence="1">Single-pass membrane protein</topology>
    </subcellularLocation>
    <subcellularLocation>
        <location evidence="2">Mitochondrion</location>
    </subcellularLocation>
</comment>